<keyword evidence="5" id="KW-1185">Reference proteome</keyword>
<dbReference type="Proteomes" id="UP000266861">
    <property type="component" value="Unassembled WGS sequence"/>
</dbReference>
<accession>A0A397HDP5</accession>
<comment type="caution">
    <text evidence="4">The sequence shown here is derived from an EMBL/GenBank/DDBJ whole genome shotgun (WGS) entry which is preliminary data.</text>
</comment>
<keyword evidence="2" id="KW-0472">Membrane</keyword>
<organism evidence="4 5">
    <name type="scientific">Diversispora epigaea</name>
    <dbReference type="NCBI Taxonomy" id="1348612"/>
    <lineage>
        <taxon>Eukaryota</taxon>
        <taxon>Fungi</taxon>
        <taxon>Fungi incertae sedis</taxon>
        <taxon>Mucoromycota</taxon>
        <taxon>Glomeromycotina</taxon>
        <taxon>Glomeromycetes</taxon>
        <taxon>Diversisporales</taxon>
        <taxon>Diversisporaceae</taxon>
        <taxon>Diversispora</taxon>
    </lineage>
</organism>
<keyword evidence="2" id="KW-1133">Transmembrane helix</keyword>
<feature type="chain" id="PRO_5017480684" description="SbsA Ig-like domain-containing protein" evidence="3">
    <location>
        <begin position="22"/>
        <end position="1317"/>
    </location>
</feature>
<reference evidence="4 5" key="1">
    <citation type="submission" date="2018-08" db="EMBL/GenBank/DDBJ databases">
        <title>Genome and evolution of the arbuscular mycorrhizal fungus Diversispora epigaea (formerly Glomus versiforme) and its bacterial endosymbionts.</title>
        <authorList>
            <person name="Sun X."/>
            <person name="Fei Z."/>
            <person name="Harrison M."/>
        </authorList>
    </citation>
    <scope>NUCLEOTIDE SEQUENCE [LARGE SCALE GENOMIC DNA]</scope>
    <source>
        <strain evidence="4 5">IT104</strain>
    </source>
</reference>
<dbReference type="EMBL" id="PQFF01000319">
    <property type="protein sequence ID" value="RHZ61192.1"/>
    <property type="molecule type" value="Genomic_DNA"/>
</dbReference>
<feature type="transmembrane region" description="Helical" evidence="2">
    <location>
        <begin position="824"/>
        <end position="846"/>
    </location>
</feature>
<feature type="signal peptide" evidence="3">
    <location>
        <begin position="1"/>
        <end position="21"/>
    </location>
</feature>
<keyword evidence="2" id="KW-0812">Transmembrane</keyword>
<evidence type="ECO:0000256" key="2">
    <source>
        <dbReference type="SAM" id="Phobius"/>
    </source>
</evidence>
<evidence type="ECO:0000313" key="5">
    <source>
        <dbReference type="Proteomes" id="UP000266861"/>
    </source>
</evidence>
<keyword evidence="3" id="KW-0732">Signal</keyword>
<dbReference type="STRING" id="1348612.A0A397HDP5"/>
<evidence type="ECO:0008006" key="6">
    <source>
        <dbReference type="Google" id="ProtNLM"/>
    </source>
</evidence>
<feature type="compositionally biased region" description="Low complexity" evidence="1">
    <location>
        <begin position="46"/>
        <end position="61"/>
    </location>
</feature>
<feature type="transmembrane region" description="Helical" evidence="2">
    <location>
        <begin position="858"/>
        <end position="878"/>
    </location>
</feature>
<proteinExistence type="predicted"/>
<evidence type="ECO:0000256" key="1">
    <source>
        <dbReference type="SAM" id="MobiDB-lite"/>
    </source>
</evidence>
<feature type="transmembrane region" description="Helical" evidence="2">
    <location>
        <begin position="998"/>
        <end position="1020"/>
    </location>
</feature>
<feature type="region of interest" description="Disordered" evidence="1">
    <location>
        <begin position="46"/>
        <end position="65"/>
    </location>
</feature>
<feature type="transmembrane region" description="Helical" evidence="2">
    <location>
        <begin position="884"/>
        <end position="907"/>
    </location>
</feature>
<protein>
    <recommendedName>
        <fullName evidence="6">SbsA Ig-like domain-containing protein</fullName>
    </recommendedName>
</protein>
<gene>
    <name evidence="4" type="ORF">Glove_349g72</name>
</gene>
<evidence type="ECO:0000256" key="3">
    <source>
        <dbReference type="SAM" id="SignalP"/>
    </source>
</evidence>
<dbReference type="OrthoDB" id="2421397at2759"/>
<sequence length="1317" mass="148057">MKLLKFLFSLIFISFTIYSNAQDVTDITSDIPTDIFTDETTTTGSITDTPITDISPTVPTSAPSMTADTVSITTMSISTTTISHSQETTSTNSNNIVENSYSYESNNYYMFSATNYPLATIIVRLNEYIDTEYSDQCHKQDLHLRIIEKNENDGKNKNETNNNETYSIRAYDVTNTIKDFNFCQNPTWQRDLIQIFPLLRGYAMITYLDNSTSYEEKKEKGMILNLTTGVFVKAPEIPLGSVSMTERDVTALGQAVVNAKPENGFIWVNRVNANKSIVNWSTFSITNSSEGFVNGTSTSSGNFSISTDDDLKVIRTLDGGYGFIIAGNSSDNSSYPWKVNVRFIRPQKTVVSLPFLLYQREDDVKSLKIEYCDNSHYEPGIECIFILDTNTGLIYIRVEFFISGAVKKVSRLKIDNNYDANSIFKVNQIFQVHDSYIVSGYYNDTTLDTEGKIKGLAFTGKIYNNNGEFREDWSLPKIYPPLNRMSSSFEPLSNETSISKTLIPLGSFFNDRIWMIYGHHNVSSRWGFSIANLSSLNPYPAGVNQHINSTFPPKGSKLLLGGYPDNQNITIRFDRPISLSVGNITICQANDNFNDDDFFKRRNIIFGRGDFNNEAHNRYNIRQTLNAQNLDWVKLMNDSITVKVIVLNSTFIVPNKEYFVIIDDDFVRDSNYDEPLTGIERSDWNFNIGTENETDSFGIKTSGLVRLTTLASRDFYESSKSDQSIFLNELRDQLTKILALSGSKLQSSKHWQWDSNVKNWQILLKLTIYPGVNKTADISVRRIVDSLDDLIRHRDVSLISQYSITSQLDSSYGFLKKQSVWDRYGFKLIGVGIAFLIIGVLALLSYKSGKDKTGYLPFKLFLIILDFCLDVAFLLKHGKYVYQLFYPSLLCIIIPICFNTVISFIIIIRELSYNPKFFQWFREHHNFATIFTCLSVIDVEAFSLINSRLTGLSVFSAPFSLNGESLLFWACATNFVIEDTPQLIIQIYYIVASINYDIVPFLNLISASTLFIVIVLGHIYKLYRYKIDDKDEDDYNLDNHLDVGPHYNANRNVNHNVNHNVVEDIVERDITGKGKGKIGGMGGDFDAVDEAGRIEYVVTPEEPISPVKVMSPPGWLDSNHPRSTISPSSSLESQVSQVEKYTIGPKGKVIRKKTGTGEYLPVINSNSISNFSTGSSNISSPNISDFNINSSSGLGAELSENLDVGDNIEPINNKRRKSKDNAGVNYMIPTDLANMHIEDEISTENNDNIIINNDNNIYDTSIGINSRHFYDGLPGPDIDVNNVPSISVTSPTSNVIDIESSSIPLNTGIPSSSDPSP</sequence>
<name>A0A397HDP5_9GLOM</name>
<evidence type="ECO:0000313" key="4">
    <source>
        <dbReference type="EMBL" id="RHZ61192.1"/>
    </source>
</evidence>